<evidence type="ECO:0000313" key="1">
    <source>
        <dbReference type="EMBL" id="EPQ54932.1"/>
    </source>
</evidence>
<reference evidence="1 2" key="1">
    <citation type="journal article" date="2012" name="Science">
        <title>The Paleozoic origin of enzymatic lignin decomposition reconstructed from 31 fungal genomes.</title>
        <authorList>
            <person name="Floudas D."/>
            <person name="Binder M."/>
            <person name="Riley R."/>
            <person name="Barry K."/>
            <person name="Blanchette R.A."/>
            <person name="Henrissat B."/>
            <person name="Martinez A.T."/>
            <person name="Otillar R."/>
            <person name="Spatafora J.W."/>
            <person name="Yadav J.S."/>
            <person name="Aerts A."/>
            <person name="Benoit I."/>
            <person name="Boyd A."/>
            <person name="Carlson A."/>
            <person name="Copeland A."/>
            <person name="Coutinho P.M."/>
            <person name="de Vries R.P."/>
            <person name="Ferreira P."/>
            <person name="Findley K."/>
            <person name="Foster B."/>
            <person name="Gaskell J."/>
            <person name="Glotzer D."/>
            <person name="Gorecki P."/>
            <person name="Heitman J."/>
            <person name="Hesse C."/>
            <person name="Hori C."/>
            <person name="Igarashi K."/>
            <person name="Jurgens J.A."/>
            <person name="Kallen N."/>
            <person name="Kersten P."/>
            <person name="Kohler A."/>
            <person name="Kuees U."/>
            <person name="Kumar T.K.A."/>
            <person name="Kuo A."/>
            <person name="LaButti K."/>
            <person name="Larrondo L.F."/>
            <person name="Lindquist E."/>
            <person name="Ling A."/>
            <person name="Lombard V."/>
            <person name="Lucas S."/>
            <person name="Lundell T."/>
            <person name="Martin R."/>
            <person name="McLaughlin D.J."/>
            <person name="Morgenstern I."/>
            <person name="Morin E."/>
            <person name="Murat C."/>
            <person name="Nagy L.G."/>
            <person name="Nolan M."/>
            <person name="Ohm R.A."/>
            <person name="Patyshakuliyeva A."/>
            <person name="Rokas A."/>
            <person name="Ruiz-Duenas F.J."/>
            <person name="Sabat G."/>
            <person name="Salamov A."/>
            <person name="Samejima M."/>
            <person name="Schmutz J."/>
            <person name="Slot J.C."/>
            <person name="St John F."/>
            <person name="Stenlid J."/>
            <person name="Sun H."/>
            <person name="Sun S."/>
            <person name="Syed K."/>
            <person name="Tsang A."/>
            <person name="Wiebenga A."/>
            <person name="Young D."/>
            <person name="Pisabarro A."/>
            <person name="Eastwood D.C."/>
            <person name="Martin F."/>
            <person name="Cullen D."/>
            <person name="Grigoriev I.V."/>
            <person name="Hibbett D.S."/>
        </authorList>
    </citation>
    <scope>NUCLEOTIDE SEQUENCE [LARGE SCALE GENOMIC DNA]</scope>
    <source>
        <strain evidence="1 2">ATCC 11539</strain>
    </source>
</reference>
<gene>
    <name evidence="1" type="ORF">GLOTRDRAFT_94304</name>
</gene>
<dbReference type="AlphaFoldDB" id="S7Q623"/>
<organism evidence="1 2">
    <name type="scientific">Gloeophyllum trabeum (strain ATCC 11539 / FP-39264 / Madison 617)</name>
    <name type="common">Brown rot fungus</name>
    <dbReference type="NCBI Taxonomy" id="670483"/>
    <lineage>
        <taxon>Eukaryota</taxon>
        <taxon>Fungi</taxon>
        <taxon>Dikarya</taxon>
        <taxon>Basidiomycota</taxon>
        <taxon>Agaricomycotina</taxon>
        <taxon>Agaricomycetes</taxon>
        <taxon>Gloeophyllales</taxon>
        <taxon>Gloeophyllaceae</taxon>
        <taxon>Gloeophyllum</taxon>
    </lineage>
</organism>
<accession>S7Q623</accession>
<protein>
    <submittedName>
        <fullName evidence="1">Uncharacterized protein</fullName>
    </submittedName>
</protein>
<dbReference type="EMBL" id="KB469303">
    <property type="protein sequence ID" value="EPQ54932.1"/>
    <property type="molecule type" value="Genomic_DNA"/>
</dbReference>
<dbReference type="HOGENOM" id="CLU_419219_0_0_1"/>
<sequence>MERLSVIRVSKEDSLLSMVTPKKGNDGIRRVVFIQIPDPQLPSSPTRLDATWCLYTIKDTSLAHWIMSACPNLIKRNKQKKKKKNNNNEYLVYEFTNDFNIWFKAALKAIMAGPSSKLFRMLCTADIVLGATNFANDASNRLVRYLNGMRALTAQAFVYPDPFQVLHCCDKLQLADMFCTIVPEAPNGVNPPACMVFDTFEQLVSLISDFKIDLTGCMIKRTYSGFSQHVLKMDPDETLNEFLVRIRDTMEESDDSWARMRTYSGFSQHVLKMDPDETLNEFLVRIRDTMEESDDSWARMYYDIFDVTVLMEEAEEGMNELKDFAGAVLKKLIKWEEDHEEDIVPGSRTRASQLRIFARLDICLIRQDGEFRFWVNEVEAWSGASMFANFSQDAYLRLVNSANDLSRLQNNLSTYRDYRMTYRDYKMTYRDYKMTYRDYKATYCDYKMTYRGDLSTYRGDLSGVTLNMLNKSTVSNPALRFHLGCTYQVYGWIEPAFCELMSTPVHAITRPMAHLIGPNAFYAIANTHAQIAEHRLVLAFYPSPYIEDVSCFTSEQCRQAWTTQWWQGLAKHLLHPDAGRNGRQILDMLETVRIPGMCQGCQDLNVSWVKQREALTRDEEMFEETIADIVGQYVVKKKAADIQLVEDGGQENVA</sequence>
<dbReference type="RefSeq" id="XP_007867147.1">
    <property type="nucleotide sequence ID" value="XM_007868956.1"/>
</dbReference>
<name>S7Q623_GLOTA</name>
<dbReference type="Proteomes" id="UP000030669">
    <property type="component" value="Unassembled WGS sequence"/>
</dbReference>
<proteinExistence type="predicted"/>
<dbReference type="KEGG" id="gtr:GLOTRDRAFT_94304"/>
<keyword evidence="2" id="KW-1185">Reference proteome</keyword>
<dbReference type="GeneID" id="19309588"/>
<evidence type="ECO:0000313" key="2">
    <source>
        <dbReference type="Proteomes" id="UP000030669"/>
    </source>
</evidence>